<dbReference type="HOGENOM" id="CLU_1773484_0_0_6"/>
<sequence length="146" mass="17345">MKSLYIIGNGFDLWHDLPTSYAKFYEFAKNTLDELENYYSFDLQELEPWHDFENALGAFDANSFLEFHNEVDIMSDDFKQKQIFGLEDEITEQTDIHVSTVQETFIGWVNQIDVSQIKTKMQFPEDSHFLTFNYTSTLQHFKKLMK</sequence>
<keyword evidence="2" id="KW-1185">Reference proteome</keyword>
<name>A0A090ICS9_9GAMM</name>
<protein>
    <submittedName>
        <fullName evidence="1">Uncharacterized protein</fullName>
    </submittedName>
</protein>
<dbReference type="STRING" id="80852.AWOD_II_0717"/>
<gene>
    <name evidence="1" type="ORF">AWOD_II_0717</name>
</gene>
<dbReference type="EMBL" id="LN554847">
    <property type="protein sequence ID" value="CED57349.1"/>
    <property type="molecule type" value="Genomic_DNA"/>
</dbReference>
<proteinExistence type="predicted"/>
<organism evidence="1 2">
    <name type="scientific">Aliivibrio wodanis</name>
    <dbReference type="NCBI Taxonomy" id="80852"/>
    <lineage>
        <taxon>Bacteria</taxon>
        <taxon>Pseudomonadati</taxon>
        <taxon>Pseudomonadota</taxon>
        <taxon>Gammaproteobacteria</taxon>
        <taxon>Vibrionales</taxon>
        <taxon>Vibrionaceae</taxon>
        <taxon>Aliivibrio</taxon>
    </lineage>
</organism>
<reference evidence="2" key="1">
    <citation type="submission" date="2014-09" db="EMBL/GenBank/DDBJ databases">
        <authorList>
            <person name="Hjerde E."/>
        </authorList>
    </citation>
    <scope>NUCLEOTIDE SEQUENCE [LARGE SCALE GENOMIC DNA]</scope>
    <source>
        <strain evidence="2">06/09/139</strain>
    </source>
</reference>
<evidence type="ECO:0000313" key="2">
    <source>
        <dbReference type="Proteomes" id="UP000032427"/>
    </source>
</evidence>
<dbReference type="KEGG" id="awd:AWOD_II_0717"/>
<dbReference type="Proteomes" id="UP000032427">
    <property type="component" value="Chromosome 2"/>
</dbReference>
<accession>A0A090ICS9</accession>
<evidence type="ECO:0000313" key="1">
    <source>
        <dbReference type="EMBL" id="CED57349.1"/>
    </source>
</evidence>
<dbReference type="InterPro" id="IPR025935">
    <property type="entry name" value="AbiH"/>
</dbReference>
<dbReference type="AlphaFoldDB" id="A0A090ICS9"/>
<dbReference type="Pfam" id="PF14253">
    <property type="entry name" value="AbiH"/>
    <property type="match status" value="1"/>
</dbReference>
<dbReference type="PATRIC" id="fig|80852.17.peg.3497"/>